<evidence type="ECO:0000313" key="1">
    <source>
        <dbReference type="EMBL" id="KAF6211360.1"/>
    </source>
</evidence>
<organism evidence="1 2">
    <name type="scientific">Apolygus lucorum</name>
    <name type="common">Small green plant bug</name>
    <name type="synonym">Lygocoris lucorum</name>
    <dbReference type="NCBI Taxonomy" id="248454"/>
    <lineage>
        <taxon>Eukaryota</taxon>
        <taxon>Metazoa</taxon>
        <taxon>Ecdysozoa</taxon>
        <taxon>Arthropoda</taxon>
        <taxon>Hexapoda</taxon>
        <taxon>Insecta</taxon>
        <taxon>Pterygota</taxon>
        <taxon>Neoptera</taxon>
        <taxon>Paraneoptera</taxon>
        <taxon>Hemiptera</taxon>
        <taxon>Heteroptera</taxon>
        <taxon>Panheteroptera</taxon>
        <taxon>Cimicomorpha</taxon>
        <taxon>Miridae</taxon>
        <taxon>Mirini</taxon>
        <taxon>Apolygus</taxon>
    </lineage>
</organism>
<evidence type="ECO:0000313" key="2">
    <source>
        <dbReference type="Proteomes" id="UP000466442"/>
    </source>
</evidence>
<sequence length="361" mass="40960">MSVLNQSGEEQVEYPLCMEPLEVDDLNFFPCTCGYQISSDDPNRITSYLEKTSPEFPLLKAIQIPYRIDLAENMKYLFVFLLGAVCVHQNSALLGIGDKWPLNSLKAKYSLNPFSGYFNLPKTLKENKKEYVQIDEATANLGVPATLWCRPNDPRVCLIFDKKGNNIGTQISFLDQDTKDVKGYDYSVQNTYERTNIFNISANSLRVYYTNPEKLTEAGRTSTKEVIDDVYVKLKGVWEVLPREDPKVGQSGNFYRQSCFPQMGQHYFYKMTAKINDCSDAVSFFGIYHNGGLIGWGIATYGKPSVAKGGRDWYETVPLLGVKMIMPDRPSCVDDLVNQNGLYSMHTYFVDTPYLIGCLFQ</sequence>
<gene>
    <name evidence="1" type="ORF">GE061_011872</name>
</gene>
<comment type="caution">
    <text evidence="1">The sequence shown here is derived from an EMBL/GenBank/DDBJ whole genome shotgun (WGS) entry which is preliminary data.</text>
</comment>
<dbReference type="Gene3D" id="3.30.40.10">
    <property type="entry name" value="Zinc/RING finger domain, C3HC4 (zinc finger)"/>
    <property type="match status" value="1"/>
</dbReference>
<dbReference type="AlphaFoldDB" id="A0A8S9XQR0"/>
<keyword evidence="2" id="KW-1185">Reference proteome</keyword>
<protein>
    <submittedName>
        <fullName evidence="1">Uncharacterized protein</fullName>
    </submittedName>
</protein>
<dbReference type="OrthoDB" id="7771330at2759"/>
<dbReference type="InterPro" id="IPR013083">
    <property type="entry name" value="Znf_RING/FYVE/PHD"/>
</dbReference>
<reference evidence="1" key="1">
    <citation type="journal article" date="2021" name="Mol. Ecol. Resour.">
        <title>Apolygus lucorum genome provides insights into omnivorousness and mesophyll feeding.</title>
        <authorList>
            <person name="Liu Y."/>
            <person name="Liu H."/>
            <person name="Wang H."/>
            <person name="Huang T."/>
            <person name="Liu B."/>
            <person name="Yang B."/>
            <person name="Yin L."/>
            <person name="Li B."/>
            <person name="Zhang Y."/>
            <person name="Zhang S."/>
            <person name="Jiang F."/>
            <person name="Zhang X."/>
            <person name="Ren Y."/>
            <person name="Wang B."/>
            <person name="Wang S."/>
            <person name="Lu Y."/>
            <person name="Wu K."/>
            <person name="Fan W."/>
            <person name="Wang G."/>
        </authorList>
    </citation>
    <scope>NUCLEOTIDE SEQUENCE</scope>
    <source>
        <strain evidence="1">12Hb</strain>
    </source>
</reference>
<dbReference type="Proteomes" id="UP000466442">
    <property type="component" value="Unassembled WGS sequence"/>
</dbReference>
<name>A0A8S9XQR0_APOLU</name>
<dbReference type="EMBL" id="WIXP02000004">
    <property type="protein sequence ID" value="KAF6211360.1"/>
    <property type="molecule type" value="Genomic_DNA"/>
</dbReference>
<proteinExistence type="predicted"/>
<dbReference type="Pfam" id="PF14570">
    <property type="entry name" value="zf-RING_4"/>
    <property type="match status" value="1"/>
</dbReference>
<accession>A0A8S9XQR0</accession>